<dbReference type="GO" id="GO:0003729">
    <property type="term" value="F:mRNA binding"/>
    <property type="evidence" value="ECO:0007669"/>
    <property type="project" value="TreeGrafter"/>
</dbReference>
<reference evidence="4" key="1">
    <citation type="submission" date="2015-06" db="UniProtKB">
        <authorList>
            <consortium name="EnsemblPlants"/>
        </authorList>
    </citation>
    <scope>IDENTIFICATION</scope>
</reference>
<accession>N1QU81</accession>
<protein>
    <recommendedName>
        <fullName evidence="5">Pentatricopeptide repeat-containing protein</fullName>
    </recommendedName>
</protein>
<dbReference type="InterPro" id="IPR002885">
    <property type="entry name" value="PPR_rpt"/>
</dbReference>
<dbReference type="PANTHER" id="PTHR47938">
    <property type="entry name" value="RESPIRATORY COMPLEX I CHAPERONE (CIA84), PUTATIVE (AFU_ORTHOLOGUE AFUA_2G06020)-RELATED"/>
    <property type="match status" value="1"/>
</dbReference>
<dbReference type="EnsemblPlants" id="EMT02252">
    <property type="protein sequence ID" value="EMT02252"/>
    <property type="gene ID" value="F775_11369"/>
</dbReference>
<dbReference type="AlphaFoldDB" id="N1QU81"/>
<comment type="similarity">
    <text evidence="1">Belongs to the PPR family. P subfamily.</text>
</comment>
<evidence type="ECO:0000313" key="4">
    <source>
        <dbReference type="EnsemblPlants" id="EMT02252"/>
    </source>
</evidence>
<evidence type="ECO:0000256" key="1">
    <source>
        <dbReference type="ARBA" id="ARBA00007626"/>
    </source>
</evidence>
<evidence type="ECO:0008006" key="5">
    <source>
        <dbReference type="Google" id="ProtNLM"/>
    </source>
</evidence>
<keyword evidence="3" id="KW-0809">Transit peptide</keyword>
<dbReference type="Pfam" id="PF13041">
    <property type="entry name" value="PPR_2"/>
    <property type="match status" value="4"/>
</dbReference>
<keyword evidence="2" id="KW-0677">Repeat</keyword>
<evidence type="ECO:0000256" key="3">
    <source>
        <dbReference type="ARBA" id="ARBA00022946"/>
    </source>
</evidence>
<evidence type="ECO:0000256" key="2">
    <source>
        <dbReference type="ARBA" id="ARBA00022737"/>
    </source>
</evidence>
<dbReference type="InterPro" id="IPR011990">
    <property type="entry name" value="TPR-like_helical_dom_sf"/>
</dbReference>
<name>N1QU81_AEGTA</name>
<dbReference type="Gene3D" id="1.25.40.10">
    <property type="entry name" value="Tetratricopeptide repeat domain"/>
    <property type="match status" value="3"/>
</dbReference>
<organism evidence="4">
    <name type="scientific">Aegilops tauschii</name>
    <name type="common">Tausch's goatgrass</name>
    <name type="synonym">Aegilops squarrosa</name>
    <dbReference type="NCBI Taxonomy" id="37682"/>
    <lineage>
        <taxon>Eukaryota</taxon>
        <taxon>Viridiplantae</taxon>
        <taxon>Streptophyta</taxon>
        <taxon>Embryophyta</taxon>
        <taxon>Tracheophyta</taxon>
        <taxon>Spermatophyta</taxon>
        <taxon>Magnoliopsida</taxon>
        <taxon>Liliopsida</taxon>
        <taxon>Poales</taxon>
        <taxon>Poaceae</taxon>
        <taxon>BOP clade</taxon>
        <taxon>Pooideae</taxon>
        <taxon>Triticodae</taxon>
        <taxon>Triticeae</taxon>
        <taxon>Triticinae</taxon>
        <taxon>Aegilops</taxon>
    </lineage>
</organism>
<sequence>MVEEALGVLDWMHEEGCPPMVQTYTPIVQQYCRKGRVEEAKKLMDGMEGVGCPPNVVTYNVLIWALCDATEFEEVRQVLMESRTEGRANEALKQWDVMEGHGLEPTDFTFSILLNCLCHASRIAYAIHLLEWSASSKCHAGAVAYNTVMSRLCEMGRWKRVLKLLTDMIKRGVTPNTRAFNIVIRALCSGGKLSIARGVVRNPGVSANVVTYNTLIHYWFHYCRDLHEVWRLISDMAAEKIAPDEVTCTTIVHGLCRDGKYDTATRNYFVQSLEIVLSGDHLDVLTNMLARKGRI</sequence>
<dbReference type="PANTHER" id="PTHR47938:SF21">
    <property type="entry name" value="OS02G0827900 PROTEIN"/>
    <property type="match status" value="1"/>
</dbReference>
<proteinExistence type="inferred from homology"/>
<dbReference type="NCBIfam" id="TIGR00756">
    <property type="entry name" value="PPR"/>
    <property type="match status" value="2"/>
</dbReference>
<dbReference type="PROSITE" id="PS51375">
    <property type="entry name" value="PPR"/>
    <property type="match status" value="4"/>
</dbReference>